<organism evidence="5 6">
    <name type="scientific">Ilex paraguariensis</name>
    <name type="common">yerba mate</name>
    <dbReference type="NCBI Taxonomy" id="185542"/>
    <lineage>
        <taxon>Eukaryota</taxon>
        <taxon>Viridiplantae</taxon>
        <taxon>Streptophyta</taxon>
        <taxon>Embryophyta</taxon>
        <taxon>Tracheophyta</taxon>
        <taxon>Spermatophyta</taxon>
        <taxon>Magnoliopsida</taxon>
        <taxon>eudicotyledons</taxon>
        <taxon>Gunneridae</taxon>
        <taxon>Pentapetalae</taxon>
        <taxon>asterids</taxon>
        <taxon>campanulids</taxon>
        <taxon>Aquifoliales</taxon>
        <taxon>Aquifoliaceae</taxon>
        <taxon>Ilex</taxon>
    </lineage>
</organism>
<feature type="region of interest" description="Disordered" evidence="3">
    <location>
        <begin position="27"/>
        <end position="59"/>
    </location>
</feature>
<evidence type="ECO:0000256" key="3">
    <source>
        <dbReference type="SAM" id="MobiDB-lite"/>
    </source>
</evidence>
<name>A0ABC8QLR5_9AQUA</name>
<gene>
    <name evidence="5" type="ORF">ILEXP_LOCUS489</name>
</gene>
<comment type="subcellular location">
    <subcellularLocation>
        <location evidence="1">Cytoplasm</location>
    </subcellularLocation>
</comment>
<dbReference type="EMBL" id="CAUOFW020000081">
    <property type="protein sequence ID" value="CAK9133578.1"/>
    <property type="molecule type" value="Genomic_DNA"/>
</dbReference>
<evidence type="ECO:0000313" key="5">
    <source>
        <dbReference type="EMBL" id="CAK9133578.1"/>
    </source>
</evidence>
<evidence type="ECO:0000256" key="1">
    <source>
        <dbReference type="ARBA" id="ARBA00004496"/>
    </source>
</evidence>
<keyword evidence="6" id="KW-1185">Reference proteome</keyword>
<evidence type="ECO:0000313" key="6">
    <source>
        <dbReference type="Proteomes" id="UP001642360"/>
    </source>
</evidence>
<feature type="compositionally biased region" description="Pro residues" evidence="3">
    <location>
        <begin position="33"/>
        <end position="47"/>
    </location>
</feature>
<dbReference type="GO" id="GO:0005737">
    <property type="term" value="C:cytoplasm"/>
    <property type="evidence" value="ECO:0007669"/>
    <property type="project" value="UniProtKB-SubCell"/>
</dbReference>
<dbReference type="Pfam" id="PF09598">
    <property type="entry name" value="Stm1_N"/>
    <property type="match status" value="1"/>
</dbReference>
<accession>A0ABC8QLR5</accession>
<feature type="domain" description="STM1-like N-terminal" evidence="4">
    <location>
        <begin position="1"/>
        <end position="67"/>
    </location>
</feature>
<keyword evidence="2" id="KW-0963">Cytoplasm</keyword>
<sequence>MATTNPFDLLGDDDAEDPSQLIAAQQQKIVPKRAPPPVQPAQQPPSRPASKLPSKPLPPAQAVEHVRKFLEDSNLLGISCDVLVKGPNTDELDIVICWPSWSKENIVLLVELDYGYNK</sequence>
<comment type="caution">
    <text evidence="5">The sequence shown here is derived from an EMBL/GenBank/DDBJ whole genome shotgun (WGS) entry which is preliminary data.</text>
</comment>
<dbReference type="Proteomes" id="UP001642360">
    <property type="component" value="Unassembled WGS sequence"/>
</dbReference>
<proteinExistence type="predicted"/>
<evidence type="ECO:0000259" key="4">
    <source>
        <dbReference type="Pfam" id="PF09598"/>
    </source>
</evidence>
<dbReference type="AlphaFoldDB" id="A0ABC8QLR5"/>
<dbReference type="InterPro" id="IPR019084">
    <property type="entry name" value="STM1-like_N"/>
</dbReference>
<reference evidence="5 6" key="1">
    <citation type="submission" date="2024-02" db="EMBL/GenBank/DDBJ databases">
        <authorList>
            <person name="Vignale AGUSTIN F."/>
            <person name="Sosa J E."/>
            <person name="Modenutti C."/>
        </authorList>
    </citation>
    <scope>NUCLEOTIDE SEQUENCE [LARGE SCALE GENOMIC DNA]</scope>
</reference>
<protein>
    <recommendedName>
        <fullName evidence="4">STM1-like N-terminal domain-containing protein</fullName>
    </recommendedName>
</protein>
<evidence type="ECO:0000256" key="2">
    <source>
        <dbReference type="ARBA" id="ARBA00022490"/>
    </source>
</evidence>